<dbReference type="SUPFAM" id="SSF47413">
    <property type="entry name" value="lambda repressor-like DNA-binding domains"/>
    <property type="match status" value="1"/>
</dbReference>
<keyword evidence="1" id="KW-0238">DNA-binding</keyword>
<dbReference type="Proteomes" id="UP000198742">
    <property type="component" value="Unassembled WGS sequence"/>
</dbReference>
<dbReference type="EMBL" id="FNRT01000002">
    <property type="protein sequence ID" value="SEC00138.1"/>
    <property type="molecule type" value="Genomic_DNA"/>
</dbReference>
<dbReference type="Gene3D" id="1.10.260.40">
    <property type="entry name" value="lambda repressor-like DNA-binding domains"/>
    <property type="match status" value="1"/>
</dbReference>
<dbReference type="PANTHER" id="PTHR46797">
    <property type="entry name" value="HTH-TYPE TRANSCRIPTIONAL REGULATOR"/>
    <property type="match status" value="1"/>
</dbReference>
<dbReference type="Pfam" id="PF01381">
    <property type="entry name" value="HTH_3"/>
    <property type="match status" value="1"/>
</dbReference>
<dbReference type="AlphaFoldDB" id="A0A1H4NZ68"/>
<evidence type="ECO:0000256" key="1">
    <source>
        <dbReference type="ARBA" id="ARBA00023125"/>
    </source>
</evidence>
<dbReference type="CDD" id="cd00093">
    <property type="entry name" value="HTH_XRE"/>
    <property type="match status" value="1"/>
</dbReference>
<dbReference type="RefSeq" id="WP_090968533.1">
    <property type="nucleotide sequence ID" value="NZ_FNRT01000002.1"/>
</dbReference>
<sequence>MELTTAQARAQRAGEMARIGARVRELRKARGLTQQQLSDVVGLHRVNLNKFENGRADLGVSRVRALAGALGVGPGQLFE</sequence>
<dbReference type="PANTHER" id="PTHR46797:SF1">
    <property type="entry name" value="METHYLPHOSPHONATE SYNTHASE"/>
    <property type="match status" value="1"/>
</dbReference>
<keyword evidence="4" id="KW-1185">Reference proteome</keyword>
<dbReference type="InterPro" id="IPR001387">
    <property type="entry name" value="Cro/C1-type_HTH"/>
</dbReference>
<dbReference type="PROSITE" id="PS50943">
    <property type="entry name" value="HTH_CROC1"/>
    <property type="match status" value="1"/>
</dbReference>
<dbReference type="InterPro" id="IPR050807">
    <property type="entry name" value="TransReg_Diox_bact_type"/>
</dbReference>
<evidence type="ECO:0000313" key="3">
    <source>
        <dbReference type="EMBL" id="SEC00138.1"/>
    </source>
</evidence>
<dbReference type="GO" id="GO:0003677">
    <property type="term" value="F:DNA binding"/>
    <property type="evidence" value="ECO:0007669"/>
    <property type="project" value="UniProtKB-KW"/>
</dbReference>
<accession>A0A1H4NZ68</accession>
<organism evidence="3 4">
    <name type="scientific">Nocardioides exalbidus</name>
    <dbReference type="NCBI Taxonomy" id="402596"/>
    <lineage>
        <taxon>Bacteria</taxon>
        <taxon>Bacillati</taxon>
        <taxon>Actinomycetota</taxon>
        <taxon>Actinomycetes</taxon>
        <taxon>Propionibacteriales</taxon>
        <taxon>Nocardioidaceae</taxon>
        <taxon>Nocardioides</taxon>
    </lineage>
</organism>
<reference evidence="4" key="1">
    <citation type="submission" date="2016-10" db="EMBL/GenBank/DDBJ databases">
        <authorList>
            <person name="Varghese N."/>
            <person name="Submissions S."/>
        </authorList>
    </citation>
    <scope>NUCLEOTIDE SEQUENCE [LARGE SCALE GENOMIC DNA]</scope>
    <source>
        <strain evidence="4">DSM 22017</strain>
    </source>
</reference>
<dbReference type="SMART" id="SM00530">
    <property type="entry name" value="HTH_XRE"/>
    <property type="match status" value="1"/>
</dbReference>
<dbReference type="OrthoDB" id="4282897at2"/>
<name>A0A1H4NZ68_9ACTN</name>
<evidence type="ECO:0000313" key="4">
    <source>
        <dbReference type="Proteomes" id="UP000198742"/>
    </source>
</evidence>
<gene>
    <name evidence="3" type="ORF">SAMN04489844_1482</name>
</gene>
<dbReference type="InterPro" id="IPR010982">
    <property type="entry name" value="Lambda_DNA-bd_dom_sf"/>
</dbReference>
<dbReference type="STRING" id="402596.SAMN04489844_1482"/>
<evidence type="ECO:0000259" key="2">
    <source>
        <dbReference type="PROSITE" id="PS50943"/>
    </source>
</evidence>
<protein>
    <submittedName>
        <fullName evidence="3">Helix-turn-helix</fullName>
    </submittedName>
</protein>
<proteinExistence type="predicted"/>
<dbReference type="GO" id="GO:0005829">
    <property type="term" value="C:cytosol"/>
    <property type="evidence" value="ECO:0007669"/>
    <property type="project" value="TreeGrafter"/>
</dbReference>
<feature type="domain" description="HTH cro/C1-type" evidence="2">
    <location>
        <begin position="23"/>
        <end position="77"/>
    </location>
</feature>
<dbReference type="GO" id="GO:0003700">
    <property type="term" value="F:DNA-binding transcription factor activity"/>
    <property type="evidence" value="ECO:0007669"/>
    <property type="project" value="TreeGrafter"/>
</dbReference>